<feature type="domain" description="Lipoxygenase" evidence="4">
    <location>
        <begin position="1"/>
        <end position="112"/>
    </location>
</feature>
<dbReference type="InterPro" id="IPR036226">
    <property type="entry name" value="LipOase_C_sf"/>
</dbReference>
<evidence type="ECO:0000259" key="4">
    <source>
        <dbReference type="PROSITE" id="PS51393"/>
    </source>
</evidence>
<dbReference type="SUPFAM" id="SSF48484">
    <property type="entry name" value="Lipoxigenase"/>
    <property type="match status" value="1"/>
</dbReference>
<keyword evidence="6" id="KW-1185">Reference proteome</keyword>
<dbReference type="Proteomes" id="UP000290289">
    <property type="component" value="Chromosome 17"/>
</dbReference>
<evidence type="ECO:0000313" key="6">
    <source>
        <dbReference type="Proteomes" id="UP000290289"/>
    </source>
</evidence>
<reference evidence="5 6" key="1">
    <citation type="submission" date="2018-10" db="EMBL/GenBank/DDBJ databases">
        <title>A high-quality apple genome assembly.</title>
        <authorList>
            <person name="Hu J."/>
        </authorList>
    </citation>
    <scope>NUCLEOTIDE SEQUENCE [LARGE SCALE GENOMIC DNA]</scope>
    <source>
        <strain evidence="6">cv. HFTH1</strain>
        <tissue evidence="5">Young leaf</tissue>
    </source>
</reference>
<protein>
    <recommendedName>
        <fullName evidence="4">Lipoxygenase domain-containing protein</fullName>
    </recommendedName>
</protein>
<dbReference type="AlphaFoldDB" id="A0A498HGD5"/>
<keyword evidence="2" id="KW-0223">Dioxygenase</keyword>
<name>A0A498HGD5_MALDO</name>
<dbReference type="InterPro" id="IPR000907">
    <property type="entry name" value="LipOase"/>
</dbReference>
<dbReference type="EMBL" id="RDQH01000343">
    <property type="protein sequence ID" value="RXH68201.1"/>
    <property type="molecule type" value="Genomic_DNA"/>
</dbReference>
<accession>A0A498HGD5</accession>
<gene>
    <name evidence="5" type="ORF">DVH24_028348</name>
</gene>
<dbReference type="GO" id="GO:0034440">
    <property type="term" value="P:lipid oxidation"/>
    <property type="evidence" value="ECO:0007669"/>
    <property type="project" value="InterPro"/>
</dbReference>
<sequence length="112" mass="12489">MPKAGTAEYAELESNPDAAFLKTITAQLQTLLSVSLIEILSRHSTDEVYLGQNDSPEWTSDAETLACSILTHQTIVERVDSLEKEFPTVSQSEPFDMYCNGSIQKKMQTCRD</sequence>
<proteinExistence type="predicted"/>
<organism evidence="5 6">
    <name type="scientific">Malus domestica</name>
    <name type="common">Apple</name>
    <name type="synonym">Pyrus malus</name>
    <dbReference type="NCBI Taxonomy" id="3750"/>
    <lineage>
        <taxon>Eukaryota</taxon>
        <taxon>Viridiplantae</taxon>
        <taxon>Streptophyta</taxon>
        <taxon>Embryophyta</taxon>
        <taxon>Tracheophyta</taxon>
        <taxon>Spermatophyta</taxon>
        <taxon>Magnoliopsida</taxon>
        <taxon>eudicotyledons</taxon>
        <taxon>Gunneridae</taxon>
        <taxon>Pentapetalae</taxon>
        <taxon>rosids</taxon>
        <taxon>fabids</taxon>
        <taxon>Rosales</taxon>
        <taxon>Rosaceae</taxon>
        <taxon>Amygdaloideae</taxon>
        <taxon>Maleae</taxon>
        <taxon>Malus</taxon>
    </lineage>
</organism>
<evidence type="ECO:0000313" key="5">
    <source>
        <dbReference type="EMBL" id="RXH68201.1"/>
    </source>
</evidence>
<dbReference type="STRING" id="3750.A0A498HGD5"/>
<evidence type="ECO:0000256" key="2">
    <source>
        <dbReference type="ARBA" id="ARBA00022964"/>
    </source>
</evidence>
<dbReference type="Gene3D" id="1.20.245.10">
    <property type="entry name" value="Lipoxygenase-1, Domain 5"/>
    <property type="match status" value="1"/>
</dbReference>
<keyword evidence="1" id="KW-0479">Metal-binding</keyword>
<evidence type="ECO:0000256" key="1">
    <source>
        <dbReference type="ARBA" id="ARBA00022723"/>
    </source>
</evidence>
<dbReference type="Pfam" id="PF00305">
    <property type="entry name" value="Lipoxygenase"/>
    <property type="match status" value="1"/>
</dbReference>
<dbReference type="InterPro" id="IPR013819">
    <property type="entry name" value="LipOase_C"/>
</dbReference>
<keyword evidence="3" id="KW-0560">Oxidoreductase</keyword>
<dbReference type="PANTHER" id="PTHR11771">
    <property type="entry name" value="LIPOXYGENASE"/>
    <property type="match status" value="1"/>
</dbReference>
<dbReference type="GO" id="GO:0016702">
    <property type="term" value="F:oxidoreductase activity, acting on single donors with incorporation of molecular oxygen, incorporation of two atoms of oxygen"/>
    <property type="evidence" value="ECO:0007669"/>
    <property type="project" value="InterPro"/>
</dbReference>
<dbReference type="GO" id="GO:0046872">
    <property type="term" value="F:metal ion binding"/>
    <property type="evidence" value="ECO:0007669"/>
    <property type="project" value="UniProtKB-KW"/>
</dbReference>
<dbReference type="PROSITE" id="PS51393">
    <property type="entry name" value="LIPOXYGENASE_3"/>
    <property type="match status" value="1"/>
</dbReference>
<comment type="caution">
    <text evidence="5">The sequence shown here is derived from an EMBL/GenBank/DDBJ whole genome shotgun (WGS) entry which is preliminary data.</text>
</comment>
<evidence type="ECO:0000256" key="3">
    <source>
        <dbReference type="ARBA" id="ARBA00023002"/>
    </source>
</evidence>